<evidence type="ECO:0000313" key="7">
    <source>
        <dbReference type="Proteomes" id="UP000523079"/>
    </source>
</evidence>
<dbReference type="InterPro" id="IPR000086">
    <property type="entry name" value="NUDIX_hydrolase_dom"/>
</dbReference>
<evidence type="ECO:0000256" key="2">
    <source>
        <dbReference type="ARBA" id="ARBA00005582"/>
    </source>
</evidence>
<name>A0A7W3P4J1_9ACTN</name>
<gene>
    <name evidence="6" type="ORF">FHX74_000567</name>
</gene>
<comment type="similarity">
    <text evidence="2 4">Belongs to the Nudix hydrolase family.</text>
</comment>
<feature type="domain" description="Nudix hydrolase" evidence="5">
    <location>
        <begin position="3"/>
        <end position="135"/>
    </location>
</feature>
<protein>
    <submittedName>
        <fullName evidence="6">ADP-ribose pyrophosphatase YjhB (NUDIX family)</fullName>
    </submittedName>
</protein>
<dbReference type="PROSITE" id="PS00893">
    <property type="entry name" value="NUDIX_BOX"/>
    <property type="match status" value="1"/>
</dbReference>
<dbReference type="Gene3D" id="3.90.79.10">
    <property type="entry name" value="Nucleoside Triphosphate Pyrophosphohydrolase"/>
    <property type="match status" value="1"/>
</dbReference>
<accession>A0A7W3P4J1</accession>
<sequence>MPQRRTRVGAYAVCVRDGRLLLVHQISPGPAANRWTLPGGGVDFGEDPVDAVHREVREETGGRVELGRVLGVHANVYEIDHVSIHGVRLLYAATVDGELAPGPGEEIDRIGWHPVDDLPAETTAWARLGAELAHG</sequence>
<reference evidence="6 7" key="1">
    <citation type="submission" date="2020-07" db="EMBL/GenBank/DDBJ databases">
        <title>Sequencing the genomes of 1000 actinobacteria strains.</title>
        <authorList>
            <person name="Klenk H.-P."/>
        </authorList>
    </citation>
    <scope>NUCLEOTIDE SEQUENCE [LARGE SCALE GENOMIC DNA]</scope>
    <source>
        <strain evidence="6 7">DSM 100723</strain>
    </source>
</reference>
<organism evidence="6 7">
    <name type="scientific">Microlunatus kandeliicorticis</name>
    <dbReference type="NCBI Taxonomy" id="1759536"/>
    <lineage>
        <taxon>Bacteria</taxon>
        <taxon>Bacillati</taxon>
        <taxon>Actinomycetota</taxon>
        <taxon>Actinomycetes</taxon>
        <taxon>Propionibacteriales</taxon>
        <taxon>Propionibacteriaceae</taxon>
        <taxon>Microlunatus</taxon>
    </lineage>
</organism>
<evidence type="ECO:0000256" key="3">
    <source>
        <dbReference type="ARBA" id="ARBA00022801"/>
    </source>
</evidence>
<dbReference type="InterPro" id="IPR015797">
    <property type="entry name" value="NUDIX_hydrolase-like_dom_sf"/>
</dbReference>
<evidence type="ECO:0000256" key="1">
    <source>
        <dbReference type="ARBA" id="ARBA00001946"/>
    </source>
</evidence>
<dbReference type="Proteomes" id="UP000523079">
    <property type="component" value="Unassembled WGS sequence"/>
</dbReference>
<evidence type="ECO:0000256" key="4">
    <source>
        <dbReference type="RuleBase" id="RU003476"/>
    </source>
</evidence>
<dbReference type="GO" id="GO:0016787">
    <property type="term" value="F:hydrolase activity"/>
    <property type="evidence" value="ECO:0007669"/>
    <property type="project" value="UniProtKB-KW"/>
</dbReference>
<dbReference type="RefSeq" id="WP_182558543.1">
    <property type="nucleotide sequence ID" value="NZ_JACGWT010000001.1"/>
</dbReference>
<comment type="caution">
    <text evidence="6">The sequence shown here is derived from an EMBL/GenBank/DDBJ whole genome shotgun (WGS) entry which is preliminary data.</text>
</comment>
<dbReference type="Pfam" id="PF00293">
    <property type="entry name" value="NUDIX"/>
    <property type="match status" value="1"/>
</dbReference>
<dbReference type="EMBL" id="JACGWT010000001">
    <property type="protein sequence ID" value="MBA8792973.1"/>
    <property type="molecule type" value="Genomic_DNA"/>
</dbReference>
<dbReference type="PANTHER" id="PTHR43046">
    <property type="entry name" value="GDP-MANNOSE MANNOSYL HYDROLASE"/>
    <property type="match status" value="1"/>
</dbReference>
<dbReference type="InterPro" id="IPR020084">
    <property type="entry name" value="NUDIX_hydrolase_CS"/>
</dbReference>
<dbReference type="PRINTS" id="PR00502">
    <property type="entry name" value="NUDIXFAMILY"/>
</dbReference>
<comment type="cofactor">
    <cofactor evidence="1">
        <name>Mg(2+)</name>
        <dbReference type="ChEBI" id="CHEBI:18420"/>
    </cofactor>
</comment>
<keyword evidence="3 4" id="KW-0378">Hydrolase</keyword>
<dbReference type="PANTHER" id="PTHR43046:SF14">
    <property type="entry name" value="MUTT_NUDIX FAMILY PROTEIN"/>
    <property type="match status" value="1"/>
</dbReference>
<evidence type="ECO:0000313" key="6">
    <source>
        <dbReference type="EMBL" id="MBA8792973.1"/>
    </source>
</evidence>
<evidence type="ECO:0000259" key="5">
    <source>
        <dbReference type="PROSITE" id="PS51462"/>
    </source>
</evidence>
<dbReference type="InterPro" id="IPR020476">
    <property type="entry name" value="Nudix_hydrolase"/>
</dbReference>
<dbReference type="PROSITE" id="PS51462">
    <property type="entry name" value="NUDIX"/>
    <property type="match status" value="1"/>
</dbReference>
<proteinExistence type="inferred from homology"/>
<dbReference type="CDD" id="cd02883">
    <property type="entry name" value="NUDIX_Hydrolase"/>
    <property type="match status" value="1"/>
</dbReference>
<keyword evidence="7" id="KW-1185">Reference proteome</keyword>
<dbReference type="AlphaFoldDB" id="A0A7W3P4J1"/>
<dbReference type="SUPFAM" id="SSF55811">
    <property type="entry name" value="Nudix"/>
    <property type="match status" value="1"/>
</dbReference>